<proteinExistence type="inferred from homology"/>
<dbReference type="EMBL" id="FQWZ01000007">
    <property type="protein sequence ID" value="SHH22135.1"/>
    <property type="molecule type" value="Genomic_DNA"/>
</dbReference>
<evidence type="ECO:0000256" key="7">
    <source>
        <dbReference type="ARBA" id="ARBA00022984"/>
    </source>
</evidence>
<comment type="similarity">
    <text evidence="10">Belongs to the MurCDEF family. MurF subfamily.</text>
</comment>
<dbReference type="Pfam" id="PF08245">
    <property type="entry name" value="Mur_ligase_M"/>
    <property type="match status" value="1"/>
</dbReference>
<dbReference type="InterPro" id="IPR036615">
    <property type="entry name" value="Mur_ligase_C_dom_sf"/>
</dbReference>
<comment type="catalytic activity">
    <reaction evidence="10 11">
        <text>D-alanyl-D-alanine + UDP-N-acetyl-alpha-D-muramoyl-L-alanyl-gamma-D-glutamyl-meso-2,6-diaminopimelate + ATP = UDP-N-acetyl-alpha-D-muramoyl-L-alanyl-gamma-D-glutamyl-meso-2,6-diaminopimeloyl-D-alanyl-D-alanine + ADP + phosphate + H(+)</text>
        <dbReference type="Rhea" id="RHEA:28374"/>
        <dbReference type="ChEBI" id="CHEBI:15378"/>
        <dbReference type="ChEBI" id="CHEBI:30616"/>
        <dbReference type="ChEBI" id="CHEBI:43474"/>
        <dbReference type="ChEBI" id="CHEBI:57822"/>
        <dbReference type="ChEBI" id="CHEBI:61386"/>
        <dbReference type="ChEBI" id="CHEBI:83905"/>
        <dbReference type="ChEBI" id="CHEBI:456216"/>
        <dbReference type="EC" id="6.3.2.10"/>
    </reaction>
</comment>
<dbReference type="EC" id="6.3.2.10" evidence="10 11"/>
<keyword evidence="6 10" id="KW-0133">Cell shape</keyword>
<dbReference type="NCBIfam" id="TIGR01143">
    <property type="entry name" value="murF"/>
    <property type="match status" value="1"/>
</dbReference>
<dbReference type="Gene3D" id="3.90.190.20">
    <property type="entry name" value="Mur ligase, C-terminal domain"/>
    <property type="match status" value="1"/>
</dbReference>
<comment type="pathway">
    <text evidence="10 11">Cell wall biogenesis; peptidoglycan biosynthesis.</text>
</comment>
<dbReference type="InterPro" id="IPR004101">
    <property type="entry name" value="Mur_ligase_C"/>
</dbReference>
<evidence type="ECO:0000256" key="11">
    <source>
        <dbReference type="RuleBase" id="RU004136"/>
    </source>
</evidence>
<protein>
    <recommendedName>
        <fullName evidence="10 11">UDP-N-acetylmuramoyl-tripeptide--D-alanyl-D-alanine ligase</fullName>
        <ecNumber evidence="10 11">6.3.2.10</ecNumber>
    </recommendedName>
    <alternativeName>
        <fullName evidence="10">D-alanyl-D-alanine-adding enzyme</fullName>
    </alternativeName>
</protein>
<dbReference type="InterPro" id="IPR005863">
    <property type="entry name" value="UDP-N-AcMur_synth"/>
</dbReference>
<feature type="domain" description="Mur ligase C-terminal" evidence="12">
    <location>
        <begin position="327"/>
        <end position="449"/>
    </location>
</feature>
<evidence type="ECO:0000256" key="2">
    <source>
        <dbReference type="ARBA" id="ARBA00022598"/>
    </source>
</evidence>
<dbReference type="AlphaFoldDB" id="A0A1M5R6X5"/>
<dbReference type="UniPathway" id="UPA00219"/>
<dbReference type="GO" id="GO:0008766">
    <property type="term" value="F:UDP-N-acetylmuramoylalanyl-D-glutamyl-2,6-diaminopimelate-D-alanyl-D-alanine ligase activity"/>
    <property type="evidence" value="ECO:0007669"/>
    <property type="project" value="RHEA"/>
</dbReference>
<dbReference type="STRING" id="490188.SAMN04488068_2939"/>
<comment type="function">
    <text evidence="10 11">Involved in cell wall formation. Catalyzes the final step in the synthesis of UDP-N-acetylmuramoyl-pentapeptide, the precursor of murein.</text>
</comment>
<reference evidence="14 15" key="1">
    <citation type="submission" date="2016-11" db="EMBL/GenBank/DDBJ databases">
        <authorList>
            <person name="Jaros S."/>
            <person name="Januszkiewicz K."/>
            <person name="Wedrychowicz H."/>
        </authorList>
    </citation>
    <scope>NUCLEOTIDE SEQUENCE [LARGE SCALE GENOMIC DNA]</scope>
    <source>
        <strain evidence="14 15">CGMCC 1.7049</strain>
    </source>
</reference>
<dbReference type="GO" id="GO:0071555">
    <property type="term" value="P:cell wall organization"/>
    <property type="evidence" value="ECO:0007669"/>
    <property type="project" value="UniProtKB-KW"/>
</dbReference>
<feature type="domain" description="Mur ligase central" evidence="13">
    <location>
        <begin position="112"/>
        <end position="304"/>
    </location>
</feature>
<dbReference type="InterPro" id="IPR013221">
    <property type="entry name" value="Mur_ligase_cen"/>
</dbReference>
<dbReference type="PANTHER" id="PTHR43024">
    <property type="entry name" value="UDP-N-ACETYLMURAMOYL-TRIPEPTIDE--D-ALANYL-D-ALANINE LIGASE"/>
    <property type="match status" value="1"/>
</dbReference>
<keyword evidence="1 10" id="KW-0963">Cytoplasm</keyword>
<dbReference type="Gene3D" id="3.40.1390.10">
    <property type="entry name" value="MurE/MurF, N-terminal domain"/>
    <property type="match status" value="1"/>
</dbReference>
<evidence type="ECO:0000256" key="6">
    <source>
        <dbReference type="ARBA" id="ARBA00022960"/>
    </source>
</evidence>
<keyword evidence="5 10" id="KW-0067">ATP-binding</keyword>
<keyword evidence="7 10" id="KW-0573">Peptidoglycan synthesis</keyword>
<dbReference type="GO" id="GO:0005524">
    <property type="term" value="F:ATP binding"/>
    <property type="evidence" value="ECO:0007669"/>
    <property type="project" value="UniProtKB-UniRule"/>
</dbReference>
<dbReference type="Pfam" id="PF02875">
    <property type="entry name" value="Mur_ligase_C"/>
    <property type="match status" value="1"/>
</dbReference>
<evidence type="ECO:0000256" key="5">
    <source>
        <dbReference type="ARBA" id="ARBA00022840"/>
    </source>
</evidence>
<dbReference type="GO" id="GO:0005737">
    <property type="term" value="C:cytoplasm"/>
    <property type="evidence" value="ECO:0007669"/>
    <property type="project" value="UniProtKB-SubCell"/>
</dbReference>
<dbReference type="InterPro" id="IPR036565">
    <property type="entry name" value="Mur-like_cat_sf"/>
</dbReference>
<organism evidence="14 15">
    <name type="scientific">Hydrocarboniphaga daqingensis</name>
    <dbReference type="NCBI Taxonomy" id="490188"/>
    <lineage>
        <taxon>Bacteria</taxon>
        <taxon>Pseudomonadati</taxon>
        <taxon>Pseudomonadota</taxon>
        <taxon>Gammaproteobacteria</taxon>
        <taxon>Nevskiales</taxon>
        <taxon>Nevskiaceae</taxon>
        <taxon>Hydrocarboniphaga</taxon>
    </lineage>
</organism>
<name>A0A1M5R6X5_9GAMM</name>
<keyword evidence="8 10" id="KW-0131">Cell cycle</keyword>
<evidence type="ECO:0000256" key="9">
    <source>
        <dbReference type="ARBA" id="ARBA00023316"/>
    </source>
</evidence>
<dbReference type="RefSeq" id="WP_175550213.1">
    <property type="nucleotide sequence ID" value="NZ_FQWZ01000007.1"/>
</dbReference>
<dbReference type="GO" id="GO:0051301">
    <property type="term" value="P:cell division"/>
    <property type="evidence" value="ECO:0007669"/>
    <property type="project" value="UniProtKB-KW"/>
</dbReference>
<evidence type="ECO:0000256" key="1">
    <source>
        <dbReference type="ARBA" id="ARBA00022490"/>
    </source>
</evidence>
<keyword evidence="4 10" id="KW-0547">Nucleotide-binding</keyword>
<accession>A0A1M5R6X5</accession>
<gene>
    <name evidence="10" type="primary">murF</name>
    <name evidence="14" type="ORF">SAMN04488068_2939</name>
</gene>
<keyword evidence="3 10" id="KW-0132">Cell division</keyword>
<keyword evidence="9 10" id="KW-0961">Cell wall biogenesis/degradation</keyword>
<dbReference type="GO" id="GO:0009252">
    <property type="term" value="P:peptidoglycan biosynthetic process"/>
    <property type="evidence" value="ECO:0007669"/>
    <property type="project" value="UniProtKB-UniRule"/>
</dbReference>
<dbReference type="Gene3D" id="3.40.1190.10">
    <property type="entry name" value="Mur-like, catalytic domain"/>
    <property type="match status" value="1"/>
</dbReference>
<dbReference type="GO" id="GO:0047480">
    <property type="term" value="F:UDP-N-acetylmuramoyl-tripeptide-D-alanyl-D-alanine ligase activity"/>
    <property type="evidence" value="ECO:0007669"/>
    <property type="project" value="UniProtKB-UniRule"/>
</dbReference>
<dbReference type="SUPFAM" id="SSF53244">
    <property type="entry name" value="MurD-like peptide ligases, peptide-binding domain"/>
    <property type="match status" value="1"/>
</dbReference>
<dbReference type="SUPFAM" id="SSF63418">
    <property type="entry name" value="MurE/MurF N-terminal domain"/>
    <property type="match status" value="1"/>
</dbReference>
<dbReference type="InterPro" id="IPR035911">
    <property type="entry name" value="MurE/MurF_N"/>
</dbReference>
<evidence type="ECO:0000313" key="14">
    <source>
        <dbReference type="EMBL" id="SHH22135.1"/>
    </source>
</evidence>
<feature type="binding site" evidence="10">
    <location>
        <begin position="114"/>
        <end position="120"/>
    </location>
    <ligand>
        <name>ATP</name>
        <dbReference type="ChEBI" id="CHEBI:30616"/>
    </ligand>
</feature>
<dbReference type="HAMAP" id="MF_02019">
    <property type="entry name" value="MurF"/>
    <property type="match status" value="1"/>
</dbReference>
<evidence type="ECO:0000259" key="12">
    <source>
        <dbReference type="Pfam" id="PF02875"/>
    </source>
</evidence>
<dbReference type="GO" id="GO:0008360">
    <property type="term" value="P:regulation of cell shape"/>
    <property type="evidence" value="ECO:0007669"/>
    <property type="project" value="UniProtKB-KW"/>
</dbReference>
<dbReference type="SUPFAM" id="SSF53623">
    <property type="entry name" value="MurD-like peptide ligases, catalytic domain"/>
    <property type="match status" value="1"/>
</dbReference>
<comment type="subcellular location">
    <subcellularLocation>
        <location evidence="10 11">Cytoplasm</location>
    </subcellularLocation>
</comment>
<dbReference type="PANTHER" id="PTHR43024:SF1">
    <property type="entry name" value="UDP-N-ACETYLMURAMOYL-TRIPEPTIDE--D-ALANYL-D-ALANINE LIGASE"/>
    <property type="match status" value="1"/>
</dbReference>
<dbReference type="Proteomes" id="UP000199758">
    <property type="component" value="Unassembled WGS sequence"/>
</dbReference>
<keyword evidence="15" id="KW-1185">Reference proteome</keyword>
<sequence length="472" mass="49721">MSGLNTDIIMETLSQAARRIDAQLVGADAGFARVITDTRQLQRGDLFVALVGPRFDGHEFLARALELGAAGAIVSRRVDVALPQLQVPDTLRALQDYARSWRSDFRQPVVGVTGSNGKTTTKQLLAALFAARGPVLWTFGNLNNHIGVPLTLARLRSEHRTAVIEMGANHPHEIALLSSIAQPDIGVITQAGDAHLEGFGSREGVAKSKGELFQSLGRRGTAVINADDAYAGLWHSLSGSARQLTFGFADHADVRALAPQMMTMADGRDGSRFTLVTPSGRADVLLPLPGRHNIANALAAAGCAVALDMDADTIAAGLARVQPAEGRVGLKLGRHGVQIIDDSYNANPTSLQAGLELLAARRNRRWAVLGDMGELGADAAAIHESAGRTARALGIDRLYAQGAFASRYASGFGSGAAVFADHSSLIAALDADLQQQGADSVTLLVKGSRSARMDVVVKALTGDDAPNQSEMH</sequence>
<evidence type="ECO:0000259" key="13">
    <source>
        <dbReference type="Pfam" id="PF08245"/>
    </source>
</evidence>
<keyword evidence="2 10" id="KW-0436">Ligase</keyword>
<evidence type="ECO:0000256" key="4">
    <source>
        <dbReference type="ARBA" id="ARBA00022741"/>
    </source>
</evidence>
<evidence type="ECO:0000256" key="10">
    <source>
        <dbReference type="HAMAP-Rule" id="MF_02019"/>
    </source>
</evidence>
<evidence type="ECO:0000256" key="8">
    <source>
        <dbReference type="ARBA" id="ARBA00023306"/>
    </source>
</evidence>
<dbReference type="InterPro" id="IPR051046">
    <property type="entry name" value="MurCDEF_CellWall_CoF430Synth"/>
</dbReference>
<evidence type="ECO:0000256" key="3">
    <source>
        <dbReference type="ARBA" id="ARBA00022618"/>
    </source>
</evidence>
<evidence type="ECO:0000313" key="15">
    <source>
        <dbReference type="Proteomes" id="UP000199758"/>
    </source>
</evidence>